<dbReference type="Gene3D" id="3.50.50.60">
    <property type="entry name" value="FAD/NAD(P)-binding domain"/>
    <property type="match status" value="1"/>
</dbReference>
<dbReference type="InterPro" id="IPR038299">
    <property type="entry name" value="DAO_C_sf"/>
</dbReference>
<sequence>MTTTITRDALTGTGVVDVLVVGGGVTGAAIAYEAASRGLSVVLVEKGDFGAATSAATGKLIHGGLRYLKNLEVGLVRESLAERRTLSLIARGLVSPISMVLPEPGLIEHVGLTAYDVLSFDRNRVPPTHRIPRHRSLSHAELADRGLGHLRSGILFSDAMMLSPERLTLAFIRSAVASGARVANYVRADELLVRRGHVVGAAVTDLVTGLQTHVRARVTVNASGPWARDVLAAQAGTRRAAGEEPPVRSEGIYLLTRQLSDTMVLTVSSSGHFSFAPWRGRTLIGPTETAYTGAVDDWRLTGAAIERFVAEINATSKLPVRLSTDDVVAAYGGLRPLTETPGGDTYRASRASELTDHARSGVEGLVSANGGKYTTARSFAQKVVGQLARKLRTRVAPSRTAQVPLDGSALPDTSGLTLLDRLYGTDAATVRAIAAEGGRLSASATDDGEVLAQVAFAARHEAVVHLTDILLNRTGIGRRGDPGEHVLSAAADIAADELGWTPERRADELGAAAAAVRLPD</sequence>
<gene>
    <name evidence="9" type="ORF">BKA24_001359</name>
</gene>
<dbReference type="AlphaFoldDB" id="A0A7W7FIS5"/>
<keyword evidence="3" id="KW-0285">Flavoprotein</keyword>
<keyword evidence="5" id="KW-0274">FAD</keyword>
<dbReference type="GO" id="GO:0006071">
    <property type="term" value="P:glycerol metabolic process"/>
    <property type="evidence" value="ECO:0007669"/>
    <property type="project" value="UniProtKB-KW"/>
</dbReference>
<dbReference type="InterPro" id="IPR006076">
    <property type="entry name" value="FAD-dep_OxRdtase"/>
</dbReference>
<dbReference type="GO" id="GO:0004368">
    <property type="term" value="F:glycerol-3-phosphate dehydrogenase (quinone) activity"/>
    <property type="evidence" value="ECO:0007669"/>
    <property type="project" value="UniProtKB-EC"/>
</dbReference>
<protein>
    <submittedName>
        <fullName evidence="9">Glycerol-3-phosphate dehydrogenase</fullName>
        <ecNumber evidence="9">1.1.5.3</ecNumber>
    </submittedName>
</protein>
<dbReference type="Gene3D" id="3.30.9.10">
    <property type="entry name" value="D-Amino Acid Oxidase, subunit A, domain 2"/>
    <property type="match status" value="1"/>
</dbReference>
<evidence type="ECO:0000256" key="3">
    <source>
        <dbReference type="ARBA" id="ARBA00022630"/>
    </source>
</evidence>
<evidence type="ECO:0000313" key="10">
    <source>
        <dbReference type="Proteomes" id="UP000573729"/>
    </source>
</evidence>
<comment type="similarity">
    <text evidence="2">Belongs to the FAD-dependent glycerol-3-phosphate dehydrogenase family.</text>
</comment>
<dbReference type="PANTHER" id="PTHR11985">
    <property type="entry name" value="GLYCEROL-3-PHOSPHATE DEHYDROGENASE"/>
    <property type="match status" value="1"/>
</dbReference>
<keyword evidence="4" id="KW-0319">Glycerol metabolism</keyword>
<dbReference type="Gene3D" id="1.10.8.870">
    <property type="entry name" value="Alpha-glycerophosphate oxidase, cap domain"/>
    <property type="match status" value="1"/>
</dbReference>
<evidence type="ECO:0000256" key="5">
    <source>
        <dbReference type="ARBA" id="ARBA00022827"/>
    </source>
</evidence>
<evidence type="ECO:0000256" key="6">
    <source>
        <dbReference type="ARBA" id="ARBA00023002"/>
    </source>
</evidence>
<feature type="domain" description="Alpha-glycerophosphate oxidase C-terminal" evidence="8">
    <location>
        <begin position="418"/>
        <end position="505"/>
    </location>
</feature>
<dbReference type="Pfam" id="PF01266">
    <property type="entry name" value="DAO"/>
    <property type="match status" value="1"/>
</dbReference>
<feature type="domain" description="FAD dependent oxidoreductase" evidence="7">
    <location>
        <begin position="17"/>
        <end position="372"/>
    </location>
</feature>
<evidence type="ECO:0000256" key="1">
    <source>
        <dbReference type="ARBA" id="ARBA00001974"/>
    </source>
</evidence>
<reference evidence="9 10" key="1">
    <citation type="submission" date="2020-08" db="EMBL/GenBank/DDBJ databases">
        <title>Sequencing the genomes of 1000 actinobacteria strains.</title>
        <authorList>
            <person name="Klenk H.-P."/>
        </authorList>
    </citation>
    <scope>NUCLEOTIDE SEQUENCE [LARGE SCALE GENOMIC DNA]</scope>
    <source>
        <strain evidence="9 10">DSM 24947</strain>
    </source>
</reference>
<dbReference type="PANTHER" id="PTHR11985:SF35">
    <property type="entry name" value="ANAEROBIC GLYCEROL-3-PHOSPHATE DEHYDROGENASE SUBUNIT A"/>
    <property type="match status" value="1"/>
</dbReference>
<evidence type="ECO:0000313" key="9">
    <source>
        <dbReference type="EMBL" id="MBB4666650.1"/>
    </source>
</evidence>
<keyword evidence="10" id="KW-1185">Reference proteome</keyword>
<dbReference type="EC" id="1.1.5.3" evidence="9"/>
<dbReference type="InterPro" id="IPR036188">
    <property type="entry name" value="FAD/NAD-bd_sf"/>
</dbReference>
<dbReference type="SUPFAM" id="SSF51905">
    <property type="entry name" value="FAD/NAD(P)-binding domain"/>
    <property type="match status" value="1"/>
</dbReference>
<evidence type="ECO:0000256" key="2">
    <source>
        <dbReference type="ARBA" id="ARBA00007330"/>
    </source>
</evidence>
<dbReference type="InterPro" id="IPR000447">
    <property type="entry name" value="G3P_DH_FAD-dep"/>
</dbReference>
<dbReference type="RefSeq" id="WP_184216382.1">
    <property type="nucleotide sequence ID" value="NZ_JACHMD010000001.1"/>
</dbReference>
<accession>A0A7W7FIS5</accession>
<dbReference type="EMBL" id="JACHMD010000001">
    <property type="protein sequence ID" value="MBB4666650.1"/>
    <property type="molecule type" value="Genomic_DNA"/>
</dbReference>
<name>A0A7W7FIS5_9MICO</name>
<dbReference type="InterPro" id="IPR031656">
    <property type="entry name" value="DAO_C"/>
</dbReference>
<proteinExistence type="inferred from homology"/>
<keyword evidence="6 9" id="KW-0560">Oxidoreductase</keyword>
<evidence type="ECO:0000256" key="4">
    <source>
        <dbReference type="ARBA" id="ARBA00022798"/>
    </source>
</evidence>
<dbReference type="GO" id="GO:0046168">
    <property type="term" value="P:glycerol-3-phosphate catabolic process"/>
    <property type="evidence" value="ECO:0007669"/>
    <property type="project" value="TreeGrafter"/>
</dbReference>
<comment type="cofactor">
    <cofactor evidence="1">
        <name>FAD</name>
        <dbReference type="ChEBI" id="CHEBI:57692"/>
    </cofactor>
</comment>
<evidence type="ECO:0000259" key="8">
    <source>
        <dbReference type="Pfam" id="PF16901"/>
    </source>
</evidence>
<comment type="caution">
    <text evidence="9">The sequence shown here is derived from an EMBL/GenBank/DDBJ whole genome shotgun (WGS) entry which is preliminary data.</text>
</comment>
<dbReference type="Pfam" id="PF16901">
    <property type="entry name" value="DAO_C"/>
    <property type="match status" value="1"/>
</dbReference>
<organism evidence="9 10">
    <name type="scientific">Microbacterium marinum</name>
    <dbReference type="NCBI Taxonomy" id="421115"/>
    <lineage>
        <taxon>Bacteria</taxon>
        <taxon>Bacillati</taxon>
        <taxon>Actinomycetota</taxon>
        <taxon>Actinomycetes</taxon>
        <taxon>Micrococcales</taxon>
        <taxon>Microbacteriaceae</taxon>
        <taxon>Microbacterium</taxon>
    </lineage>
</organism>
<evidence type="ECO:0000259" key="7">
    <source>
        <dbReference type="Pfam" id="PF01266"/>
    </source>
</evidence>
<dbReference type="PRINTS" id="PR01001">
    <property type="entry name" value="FADG3PDH"/>
</dbReference>
<dbReference type="Proteomes" id="UP000573729">
    <property type="component" value="Unassembled WGS sequence"/>
</dbReference>